<dbReference type="Proteomes" id="UP000584374">
    <property type="component" value="Unassembled WGS sequence"/>
</dbReference>
<protein>
    <submittedName>
        <fullName evidence="3">Uncharacterized protein</fullName>
    </submittedName>
</protein>
<dbReference type="EMBL" id="JACHIW010000001">
    <property type="protein sequence ID" value="MBB5154639.1"/>
    <property type="molecule type" value="Genomic_DNA"/>
</dbReference>
<accession>A0A840Q7M2</accession>
<feature type="transmembrane region" description="Helical" evidence="2">
    <location>
        <begin position="108"/>
        <end position="136"/>
    </location>
</feature>
<keyword evidence="2" id="KW-0472">Membrane</keyword>
<name>A0A840Q7M2_9PSEU</name>
<sequence>MTDPGQRVDAFDRAVPEPDPSPPQSLLVARWLWIGSVLVGVVQAFIQLVDRARLIAELRQLDPNLTQQDLEAAANSGIMFTFLLKAAILMVYVLLAKRMLEGRNWARVVLTVFGGFGVFNALATVLVVAVVGGALIRELSGVAITGADVVFSVVVMLIEIAAIVFMYRPESNRFFQAARNRRRGDNPPGPIGNGWS</sequence>
<gene>
    <name evidence="3" type="ORF">BJ970_002173</name>
</gene>
<comment type="caution">
    <text evidence="3">The sequence shown here is derived from an EMBL/GenBank/DDBJ whole genome shotgun (WGS) entry which is preliminary data.</text>
</comment>
<proteinExistence type="predicted"/>
<evidence type="ECO:0000313" key="4">
    <source>
        <dbReference type="Proteomes" id="UP000584374"/>
    </source>
</evidence>
<feature type="transmembrane region" description="Helical" evidence="2">
    <location>
        <begin position="31"/>
        <end position="49"/>
    </location>
</feature>
<feature type="transmembrane region" description="Helical" evidence="2">
    <location>
        <begin position="142"/>
        <end position="167"/>
    </location>
</feature>
<feature type="region of interest" description="Disordered" evidence="1">
    <location>
        <begin position="1"/>
        <end position="22"/>
    </location>
</feature>
<feature type="transmembrane region" description="Helical" evidence="2">
    <location>
        <begin position="77"/>
        <end position="96"/>
    </location>
</feature>
<keyword evidence="4" id="KW-1185">Reference proteome</keyword>
<dbReference type="RefSeq" id="WP_184726125.1">
    <property type="nucleotide sequence ID" value="NZ_JACHIW010000001.1"/>
</dbReference>
<evidence type="ECO:0000256" key="1">
    <source>
        <dbReference type="SAM" id="MobiDB-lite"/>
    </source>
</evidence>
<evidence type="ECO:0000256" key="2">
    <source>
        <dbReference type="SAM" id="Phobius"/>
    </source>
</evidence>
<reference evidence="3 4" key="1">
    <citation type="submission" date="2020-08" db="EMBL/GenBank/DDBJ databases">
        <title>Sequencing the genomes of 1000 actinobacteria strains.</title>
        <authorList>
            <person name="Klenk H.-P."/>
        </authorList>
    </citation>
    <scope>NUCLEOTIDE SEQUENCE [LARGE SCALE GENOMIC DNA]</scope>
    <source>
        <strain evidence="3 4">DSM 45584</strain>
    </source>
</reference>
<evidence type="ECO:0000313" key="3">
    <source>
        <dbReference type="EMBL" id="MBB5154639.1"/>
    </source>
</evidence>
<dbReference type="AlphaFoldDB" id="A0A840Q7M2"/>
<organism evidence="3 4">
    <name type="scientific">Saccharopolyspora phatthalungensis</name>
    <dbReference type="NCBI Taxonomy" id="664693"/>
    <lineage>
        <taxon>Bacteria</taxon>
        <taxon>Bacillati</taxon>
        <taxon>Actinomycetota</taxon>
        <taxon>Actinomycetes</taxon>
        <taxon>Pseudonocardiales</taxon>
        <taxon>Pseudonocardiaceae</taxon>
        <taxon>Saccharopolyspora</taxon>
    </lineage>
</organism>
<keyword evidence="2" id="KW-0812">Transmembrane</keyword>
<keyword evidence="2" id="KW-1133">Transmembrane helix</keyword>